<dbReference type="GO" id="GO:0003729">
    <property type="term" value="F:mRNA binding"/>
    <property type="evidence" value="ECO:0007669"/>
    <property type="project" value="TreeGrafter"/>
</dbReference>
<dbReference type="SMART" id="SM00360">
    <property type="entry name" value="RRM"/>
    <property type="match status" value="2"/>
</dbReference>
<protein>
    <recommendedName>
        <fullName evidence="4">RRM domain-containing protein</fullName>
    </recommendedName>
</protein>
<dbReference type="PANTHER" id="PTHR48025">
    <property type="entry name" value="OS02G0815200 PROTEIN"/>
    <property type="match status" value="1"/>
</dbReference>
<dbReference type="SUPFAM" id="SSF54928">
    <property type="entry name" value="RNA-binding domain, RBD"/>
    <property type="match status" value="2"/>
</dbReference>
<dbReference type="Proteomes" id="UP000236630">
    <property type="component" value="Unassembled WGS sequence"/>
</dbReference>
<evidence type="ECO:0000256" key="2">
    <source>
        <dbReference type="PROSITE-ProRule" id="PRU00176"/>
    </source>
</evidence>
<feature type="domain" description="RRM" evidence="4">
    <location>
        <begin position="252"/>
        <end position="331"/>
    </location>
</feature>
<accession>A0A2H5NNP3</accession>
<dbReference type="InterPro" id="IPR000504">
    <property type="entry name" value="RRM_dom"/>
</dbReference>
<dbReference type="EMBL" id="BDQV01000014">
    <property type="protein sequence ID" value="GAY41551.1"/>
    <property type="molecule type" value="Genomic_DNA"/>
</dbReference>
<comment type="caution">
    <text evidence="5">The sequence shown here is derived from an EMBL/GenBank/DDBJ whole genome shotgun (WGS) entry which is preliminary data.</text>
</comment>
<sequence length="363" mass="41152">MGNPSKKSNAYERRRLLLPPKSHYKTAKVELKALLIQIVPTTHHQTQSLPNSKWIVAMSLLRLYCCFPSTSYLYTEPQQQQSHGAPFVSLLQKQQKQHYNYFFPLSSSPFHAYTFPITPKKVSPFVFHFSATTQDPFVDSSSAAAVNTEQREEEYSKTRLVAQNVPWTSTHEDIRALFEQHGTVLDIELSMHSKNRNRGLAFVMMGSPDEATAALNNLESYEFEGRTLKVNYAKVKKKNPFPPVQPKPFPTFNLFIANLSFEARAKDLREFFISEGWDVVSAEVIFHDNPRRSAGYGFVSFKSKKVAETAISAFQGKLFMGRPLRVAPSRQFARLQTKEGLHSDETSDDLNINAEEADTADGS</sequence>
<evidence type="ECO:0000256" key="3">
    <source>
        <dbReference type="SAM" id="MobiDB-lite"/>
    </source>
</evidence>
<name>A0A2H5NNP3_CITUN</name>
<dbReference type="PROSITE" id="PS50102">
    <property type="entry name" value="RRM"/>
    <property type="match status" value="2"/>
</dbReference>
<keyword evidence="6" id="KW-1185">Reference proteome</keyword>
<dbReference type="STRING" id="55188.A0A2H5NNP3"/>
<feature type="domain" description="RRM" evidence="4">
    <location>
        <begin position="158"/>
        <end position="235"/>
    </location>
</feature>
<dbReference type="GO" id="GO:1901259">
    <property type="term" value="P:chloroplast rRNA processing"/>
    <property type="evidence" value="ECO:0007669"/>
    <property type="project" value="TreeGrafter"/>
</dbReference>
<proteinExistence type="predicted"/>
<gene>
    <name evidence="5" type="ORF">CUMW_060370</name>
</gene>
<evidence type="ECO:0000256" key="1">
    <source>
        <dbReference type="ARBA" id="ARBA00022884"/>
    </source>
</evidence>
<keyword evidence="1 2" id="KW-0694">RNA-binding</keyword>
<dbReference type="InterPro" id="IPR035979">
    <property type="entry name" value="RBD_domain_sf"/>
</dbReference>
<reference evidence="5 6" key="1">
    <citation type="journal article" date="2017" name="Front. Genet.">
        <title>Draft sequencing of the heterozygous diploid genome of Satsuma (Citrus unshiu Marc.) using a hybrid assembly approach.</title>
        <authorList>
            <person name="Shimizu T."/>
            <person name="Tanizawa Y."/>
            <person name="Mochizuki T."/>
            <person name="Nagasaki H."/>
            <person name="Yoshioka T."/>
            <person name="Toyoda A."/>
            <person name="Fujiyama A."/>
            <person name="Kaminuma E."/>
            <person name="Nakamura Y."/>
        </authorList>
    </citation>
    <scope>NUCLEOTIDE SEQUENCE [LARGE SCALE GENOMIC DNA]</scope>
    <source>
        <strain evidence="6">cv. Miyagawa wase</strain>
    </source>
</reference>
<dbReference type="AlphaFoldDB" id="A0A2H5NNP3"/>
<dbReference type="InterPro" id="IPR050502">
    <property type="entry name" value="Euk_RNA-bind_prot"/>
</dbReference>
<evidence type="ECO:0000313" key="5">
    <source>
        <dbReference type="EMBL" id="GAY41551.1"/>
    </source>
</evidence>
<evidence type="ECO:0000313" key="6">
    <source>
        <dbReference type="Proteomes" id="UP000236630"/>
    </source>
</evidence>
<dbReference type="PANTHER" id="PTHR48025:SF17">
    <property type="entry name" value="28 KDA RIBONUCLEOPROTEIN, CHLOROPLASTIC"/>
    <property type="match status" value="1"/>
</dbReference>
<dbReference type="InterPro" id="IPR012677">
    <property type="entry name" value="Nucleotide-bd_a/b_plait_sf"/>
</dbReference>
<feature type="region of interest" description="Disordered" evidence="3">
    <location>
        <begin position="338"/>
        <end position="363"/>
    </location>
</feature>
<dbReference type="GO" id="GO:0009535">
    <property type="term" value="C:chloroplast thylakoid membrane"/>
    <property type="evidence" value="ECO:0007669"/>
    <property type="project" value="TreeGrafter"/>
</dbReference>
<dbReference type="Gene3D" id="3.30.70.330">
    <property type="match status" value="2"/>
</dbReference>
<organism evidence="5 6">
    <name type="scientific">Citrus unshiu</name>
    <name type="common">Satsuma mandarin</name>
    <name type="synonym">Citrus nobilis var. unshiu</name>
    <dbReference type="NCBI Taxonomy" id="55188"/>
    <lineage>
        <taxon>Eukaryota</taxon>
        <taxon>Viridiplantae</taxon>
        <taxon>Streptophyta</taxon>
        <taxon>Embryophyta</taxon>
        <taxon>Tracheophyta</taxon>
        <taxon>Spermatophyta</taxon>
        <taxon>Magnoliopsida</taxon>
        <taxon>eudicotyledons</taxon>
        <taxon>Gunneridae</taxon>
        <taxon>Pentapetalae</taxon>
        <taxon>rosids</taxon>
        <taxon>malvids</taxon>
        <taxon>Sapindales</taxon>
        <taxon>Rutaceae</taxon>
        <taxon>Aurantioideae</taxon>
        <taxon>Citrus</taxon>
    </lineage>
</organism>
<dbReference type="Pfam" id="PF00076">
    <property type="entry name" value="RRM_1"/>
    <property type="match status" value="2"/>
</dbReference>
<evidence type="ECO:0000259" key="4">
    <source>
        <dbReference type="PROSITE" id="PS50102"/>
    </source>
</evidence>